<evidence type="ECO:0000256" key="1">
    <source>
        <dbReference type="ARBA" id="ARBA00012528"/>
    </source>
</evidence>
<dbReference type="InterPro" id="IPR029787">
    <property type="entry name" value="Nucleotide_cyclase"/>
</dbReference>
<dbReference type="InterPro" id="IPR000160">
    <property type="entry name" value="GGDEF_dom"/>
</dbReference>
<accession>A0ABX5NUI4</accession>
<reference evidence="5 6" key="1">
    <citation type="submission" date="2018-06" db="EMBL/GenBank/DDBJ databases">
        <title>Rhizobium wuzhouense sp. nov., isolated from roots of Oryza officinalis.</title>
        <authorList>
            <person name="Yuan T."/>
        </authorList>
    </citation>
    <scope>NUCLEOTIDE SEQUENCE [LARGE SCALE GENOMIC DNA]</scope>
    <source>
        <strain evidence="5 6">W44</strain>
    </source>
</reference>
<feature type="transmembrane region" description="Helical" evidence="3">
    <location>
        <begin position="188"/>
        <end position="207"/>
    </location>
</feature>
<keyword evidence="3" id="KW-1133">Transmembrane helix</keyword>
<feature type="transmembrane region" description="Helical" evidence="3">
    <location>
        <begin position="98"/>
        <end position="118"/>
    </location>
</feature>
<feature type="transmembrane region" description="Helical" evidence="3">
    <location>
        <begin position="124"/>
        <end position="143"/>
    </location>
</feature>
<evidence type="ECO:0000259" key="4">
    <source>
        <dbReference type="PROSITE" id="PS50887"/>
    </source>
</evidence>
<evidence type="ECO:0000256" key="2">
    <source>
        <dbReference type="ARBA" id="ARBA00034247"/>
    </source>
</evidence>
<dbReference type="InterPro" id="IPR050469">
    <property type="entry name" value="Diguanylate_Cyclase"/>
</dbReference>
<keyword evidence="6" id="KW-1185">Reference proteome</keyword>
<evidence type="ECO:0000313" key="5">
    <source>
        <dbReference type="EMBL" id="PYB75566.1"/>
    </source>
</evidence>
<proteinExistence type="predicted"/>
<dbReference type="PANTHER" id="PTHR45138:SF9">
    <property type="entry name" value="DIGUANYLATE CYCLASE DGCM-RELATED"/>
    <property type="match status" value="1"/>
</dbReference>
<evidence type="ECO:0000256" key="3">
    <source>
        <dbReference type="SAM" id="Phobius"/>
    </source>
</evidence>
<dbReference type="EC" id="2.7.7.65" evidence="1"/>
<gene>
    <name evidence="5" type="ORF">DMY87_09090</name>
</gene>
<feature type="transmembrane region" description="Helical" evidence="3">
    <location>
        <begin position="6"/>
        <end position="26"/>
    </location>
</feature>
<dbReference type="Gene3D" id="3.30.70.270">
    <property type="match status" value="1"/>
</dbReference>
<dbReference type="EMBL" id="QJRY01000002">
    <property type="protein sequence ID" value="PYB75566.1"/>
    <property type="molecule type" value="Genomic_DNA"/>
</dbReference>
<dbReference type="InterPro" id="IPR043128">
    <property type="entry name" value="Rev_trsase/Diguanyl_cyclase"/>
</dbReference>
<evidence type="ECO:0000313" key="6">
    <source>
        <dbReference type="Proteomes" id="UP000247536"/>
    </source>
</evidence>
<dbReference type="Pfam" id="PF00990">
    <property type="entry name" value="GGDEF"/>
    <property type="match status" value="1"/>
</dbReference>
<dbReference type="SMART" id="SM00267">
    <property type="entry name" value="GGDEF"/>
    <property type="match status" value="1"/>
</dbReference>
<feature type="transmembrane region" description="Helical" evidence="3">
    <location>
        <begin position="155"/>
        <end position="176"/>
    </location>
</feature>
<dbReference type="RefSeq" id="WP_110790953.1">
    <property type="nucleotide sequence ID" value="NZ_QJRY01000002.1"/>
</dbReference>
<dbReference type="PANTHER" id="PTHR45138">
    <property type="entry name" value="REGULATORY COMPONENTS OF SENSORY TRANSDUCTION SYSTEM"/>
    <property type="match status" value="1"/>
</dbReference>
<protein>
    <recommendedName>
        <fullName evidence="1">diguanylate cyclase</fullName>
        <ecNumber evidence="1">2.7.7.65</ecNumber>
    </recommendedName>
</protein>
<name>A0ABX5NUI4_9HYPH</name>
<keyword evidence="3" id="KW-0812">Transmembrane</keyword>
<dbReference type="NCBIfam" id="TIGR00254">
    <property type="entry name" value="GGDEF"/>
    <property type="match status" value="1"/>
</dbReference>
<comment type="catalytic activity">
    <reaction evidence="2">
        <text>2 GTP = 3',3'-c-di-GMP + 2 diphosphate</text>
        <dbReference type="Rhea" id="RHEA:24898"/>
        <dbReference type="ChEBI" id="CHEBI:33019"/>
        <dbReference type="ChEBI" id="CHEBI:37565"/>
        <dbReference type="ChEBI" id="CHEBI:58805"/>
        <dbReference type="EC" id="2.7.7.65"/>
    </reaction>
</comment>
<feature type="transmembrane region" description="Helical" evidence="3">
    <location>
        <begin position="68"/>
        <end position="86"/>
    </location>
</feature>
<sequence>MHLDLATILTLHPLSLAVGALCFLLVRSRSLHIRGLGKMSMGFLVLGGGSLLAGAGLEDVIDYRTWTFWSFVSGPVSYSLIYVGLINLIEERPAGRNWFAFVVPIVLTTWAFVSDFYLDNVERSAVFLSVMAMFALAAVWMVLRDKRGERLQTRWGLAGAFVCKAIIALTTIVVIARPDLMPVTPAATFLLLILCQFAIAMFVLILVQERSERRLIALTETDSLTGIHNRHWMMDRLPQQVQPGSAYVIIDIDHFKQVNDRYGHVAGDQVLTGVAQAMMRSLGETAIFARMGGEEFGLFLPDVGVARAIETVEQLRATVASLAISHDGEVIPVTLSAGVAVAPVAKTMTKLMGRADAALYAAKRGGRNRVVLAGANTHLTAPGATERFDQPASSL</sequence>
<feature type="transmembrane region" description="Helical" evidence="3">
    <location>
        <begin position="38"/>
        <end position="56"/>
    </location>
</feature>
<feature type="domain" description="GGDEF" evidence="4">
    <location>
        <begin position="243"/>
        <end position="375"/>
    </location>
</feature>
<comment type="caution">
    <text evidence="5">The sequence shown here is derived from an EMBL/GenBank/DDBJ whole genome shotgun (WGS) entry which is preliminary data.</text>
</comment>
<organism evidence="5 6">
    <name type="scientific">Rhizobium wuzhouense</name>
    <dbReference type="NCBI Taxonomy" id="1986026"/>
    <lineage>
        <taxon>Bacteria</taxon>
        <taxon>Pseudomonadati</taxon>
        <taxon>Pseudomonadota</taxon>
        <taxon>Alphaproteobacteria</taxon>
        <taxon>Hyphomicrobiales</taxon>
        <taxon>Rhizobiaceae</taxon>
        <taxon>Rhizobium/Agrobacterium group</taxon>
        <taxon>Rhizobium</taxon>
    </lineage>
</organism>
<dbReference type="SUPFAM" id="SSF55073">
    <property type="entry name" value="Nucleotide cyclase"/>
    <property type="match status" value="1"/>
</dbReference>
<keyword evidence="3" id="KW-0472">Membrane</keyword>
<dbReference type="PROSITE" id="PS50887">
    <property type="entry name" value="GGDEF"/>
    <property type="match status" value="1"/>
</dbReference>
<dbReference type="Proteomes" id="UP000247536">
    <property type="component" value="Unassembled WGS sequence"/>
</dbReference>
<dbReference type="CDD" id="cd01949">
    <property type="entry name" value="GGDEF"/>
    <property type="match status" value="1"/>
</dbReference>